<dbReference type="EMBL" id="BQNB010017357">
    <property type="protein sequence ID" value="GJT62230.1"/>
    <property type="molecule type" value="Genomic_DNA"/>
</dbReference>
<protein>
    <submittedName>
        <fullName evidence="1">Uncharacterized protein</fullName>
    </submittedName>
</protein>
<proteinExistence type="predicted"/>
<reference evidence="1" key="1">
    <citation type="journal article" date="2022" name="Int. J. Mol. Sci.">
        <title>Draft Genome of Tanacetum Coccineum: Genomic Comparison of Closely Related Tanacetum-Family Plants.</title>
        <authorList>
            <person name="Yamashiro T."/>
            <person name="Shiraishi A."/>
            <person name="Nakayama K."/>
            <person name="Satake H."/>
        </authorList>
    </citation>
    <scope>NUCLEOTIDE SEQUENCE</scope>
</reference>
<accession>A0ABQ5FFU5</accession>
<comment type="caution">
    <text evidence="1">The sequence shown here is derived from an EMBL/GenBank/DDBJ whole genome shotgun (WGS) entry which is preliminary data.</text>
</comment>
<dbReference type="Proteomes" id="UP001151760">
    <property type="component" value="Unassembled WGS sequence"/>
</dbReference>
<gene>
    <name evidence="1" type="ORF">Tco_1005763</name>
</gene>
<sequence length="79" mass="8615">MSWIKWSNVIAPKLNGGLGTGSHKAANLLSFLVGGGELGQIRVHFGTRNEVLVIDVEVTMITFNGYGIDVDRSEVEGRW</sequence>
<organism evidence="1 2">
    <name type="scientific">Tanacetum coccineum</name>
    <dbReference type="NCBI Taxonomy" id="301880"/>
    <lineage>
        <taxon>Eukaryota</taxon>
        <taxon>Viridiplantae</taxon>
        <taxon>Streptophyta</taxon>
        <taxon>Embryophyta</taxon>
        <taxon>Tracheophyta</taxon>
        <taxon>Spermatophyta</taxon>
        <taxon>Magnoliopsida</taxon>
        <taxon>eudicotyledons</taxon>
        <taxon>Gunneridae</taxon>
        <taxon>Pentapetalae</taxon>
        <taxon>asterids</taxon>
        <taxon>campanulids</taxon>
        <taxon>Asterales</taxon>
        <taxon>Asteraceae</taxon>
        <taxon>Asteroideae</taxon>
        <taxon>Anthemideae</taxon>
        <taxon>Anthemidinae</taxon>
        <taxon>Tanacetum</taxon>
    </lineage>
</organism>
<name>A0ABQ5FFU5_9ASTR</name>
<evidence type="ECO:0000313" key="1">
    <source>
        <dbReference type="EMBL" id="GJT62230.1"/>
    </source>
</evidence>
<keyword evidence="2" id="KW-1185">Reference proteome</keyword>
<evidence type="ECO:0000313" key="2">
    <source>
        <dbReference type="Proteomes" id="UP001151760"/>
    </source>
</evidence>
<reference evidence="1" key="2">
    <citation type="submission" date="2022-01" db="EMBL/GenBank/DDBJ databases">
        <authorList>
            <person name="Yamashiro T."/>
            <person name="Shiraishi A."/>
            <person name="Satake H."/>
            <person name="Nakayama K."/>
        </authorList>
    </citation>
    <scope>NUCLEOTIDE SEQUENCE</scope>
</reference>